<dbReference type="InterPro" id="IPR052906">
    <property type="entry name" value="Type_IV_Methyl-Rstrct_Enzyme"/>
</dbReference>
<proteinExistence type="predicted"/>
<keyword evidence="1" id="KW-0378">Hydrolase</keyword>
<feature type="compositionally biased region" description="Polar residues" evidence="2">
    <location>
        <begin position="135"/>
        <end position="146"/>
    </location>
</feature>
<feature type="compositionally biased region" description="Basic and acidic residues" evidence="2">
    <location>
        <begin position="124"/>
        <end position="134"/>
    </location>
</feature>
<comment type="caution">
    <text evidence="5">The sequence shown here is derived from an EMBL/GenBank/DDBJ whole genome shotgun (WGS) entry which is preliminary data.</text>
</comment>
<feature type="domain" description="Restriction system protein Mrr-like N-terminal" evidence="4">
    <location>
        <begin position="17"/>
        <end position="103"/>
    </location>
</feature>
<sequence length="326" mass="37022">MLEYNGMSKSANGMPQWQTFLNPILEVLKAKKILTTKDLKRAVTIKTNIPENLKNLKYKETDYQTVAENRAGFSISLLKNAGLIDDVGRGKVKINSEGIDYLNKYGLNIDYREVQKLPKYQEHEKLVRERKESRQNGSSIEGNTQETNDDILENTEGLENFIDKSIENANDLIANELLEKILNMHPHFFEQLTLDLLIKMGYKGTNGRALVTQLSRDDGIDGVINEDPLGTKTIYIQAKRYSADSSVDRTEIQKFYGALAEKGNEKGVFITTSKFSKNAIELAKNYGNIITIDGIQLTNLMIDYKVGVNVKKTYELLNIDEDYFIE</sequence>
<feature type="domain" description="Restriction endonuclease type IV Mrr" evidence="3">
    <location>
        <begin position="182"/>
        <end position="301"/>
    </location>
</feature>
<dbReference type="PATRIC" id="fig|1423774.3.peg.1828"/>
<evidence type="ECO:0000256" key="2">
    <source>
        <dbReference type="SAM" id="MobiDB-lite"/>
    </source>
</evidence>
<evidence type="ECO:0000259" key="4">
    <source>
        <dbReference type="Pfam" id="PF14338"/>
    </source>
</evidence>
<dbReference type="Proteomes" id="UP000051302">
    <property type="component" value="Unassembled WGS sequence"/>
</dbReference>
<dbReference type="PANTHER" id="PTHR30015:SF7">
    <property type="entry name" value="TYPE IV METHYL-DIRECTED RESTRICTION ENZYME ECOKMRR"/>
    <property type="match status" value="1"/>
</dbReference>
<dbReference type="InterPro" id="IPR007560">
    <property type="entry name" value="Restrct_endonuc_IV_Mrr"/>
</dbReference>
<gene>
    <name evidence="5" type="ORF">FD31_GL001763</name>
</gene>
<organism evidence="5 6">
    <name type="scientific">Companilactobacillus nantensis DSM 16982</name>
    <dbReference type="NCBI Taxonomy" id="1423774"/>
    <lineage>
        <taxon>Bacteria</taxon>
        <taxon>Bacillati</taxon>
        <taxon>Bacillota</taxon>
        <taxon>Bacilli</taxon>
        <taxon>Lactobacillales</taxon>
        <taxon>Lactobacillaceae</taxon>
        <taxon>Companilactobacillus</taxon>
    </lineage>
</organism>
<name>A0A0R1WI52_9LACO</name>
<dbReference type="RefSeq" id="WP_057893044.1">
    <property type="nucleotide sequence ID" value="NZ_AZFV01000036.1"/>
</dbReference>
<dbReference type="InterPro" id="IPR025745">
    <property type="entry name" value="Mrr-like_N_dom"/>
</dbReference>
<keyword evidence="6" id="KW-1185">Reference proteome</keyword>
<evidence type="ECO:0000259" key="3">
    <source>
        <dbReference type="Pfam" id="PF04471"/>
    </source>
</evidence>
<dbReference type="Pfam" id="PF04471">
    <property type="entry name" value="Mrr_cat"/>
    <property type="match status" value="1"/>
</dbReference>
<dbReference type="GO" id="GO:0015666">
    <property type="term" value="F:restriction endodeoxyribonuclease activity"/>
    <property type="evidence" value="ECO:0007669"/>
    <property type="project" value="TreeGrafter"/>
</dbReference>
<dbReference type="InterPro" id="IPR011856">
    <property type="entry name" value="tRNA_endonuc-like_dom_sf"/>
</dbReference>
<accession>A0A0R1WI52</accession>
<feature type="region of interest" description="Disordered" evidence="2">
    <location>
        <begin position="124"/>
        <end position="149"/>
    </location>
</feature>
<evidence type="ECO:0000313" key="5">
    <source>
        <dbReference type="EMBL" id="KRM14582.1"/>
    </source>
</evidence>
<dbReference type="InterPro" id="IPR011335">
    <property type="entry name" value="Restrct_endonuc-II-like"/>
</dbReference>
<dbReference type="AlphaFoldDB" id="A0A0R1WI52"/>
<evidence type="ECO:0000313" key="6">
    <source>
        <dbReference type="Proteomes" id="UP000051302"/>
    </source>
</evidence>
<protein>
    <submittedName>
        <fullName evidence="5">Mrr restriction system protein</fullName>
    </submittedName>
</protein>
<dbReference type="EMBL" id="AZFV01000036">
    <property type="protein sequence ID" value="KRM14582.1"/>
    <property type="molecule type" value="Genomic_DNA"/>
</dbReference>
<dbReference type="GO" id="GO:0009307">
    <property type="term" value="P:DNA restriction-modification system"/>
    <property type="evidence" value="ECO:0007669"/>
    <property type="project" value="InterPro"/>
</dbReference>
<evidence type="ECO:0000256" key="1">
    <source>
        <dbReference type="ARBA" id="ARBA00022801"/>
    </source>
</evidence>
<dbReference type="SUPFAM" id="SSF52980">
    <property type="entry name" value="Restriction endonuclease-like"/>
    <property type="match status" value="1"/>
</dbReference>
<dbReference type="PANTHER" id="PTHR30015">
    <property type="entry name" value="MRR RESTRICTION SYSTEM PROTEIN"/>
    <property type="match status" value="1"/>
</dbReference>
<dbReference type="Pfam" id="PF14338">
    <property type="entry name" value="Mrr_N"/>
    <property type="match status" value="1"/>
</dbReference>
<dbReference type="Gene3D" id="3.40.1350.10">
    <property type="match status" value="1"/>
</dbReference>
<reference evidence="5 6" key="1">
    <citation type="journal article" date="2015" name="Genome Announc.">
        <title>Expanding the biotechnology potential of lactobacilli through comparative genomics of 213 strains and associated genera.</title>
        <authorList>
            <person name="Sun Z."/>
            <person name="Harris H.M."/>
            <person name="McCann A."/>
            <person name="Guo C."/>
            <person name="Argimon S."/>
            <person name="Zhang W."/>
            <person name="Yang X."/>
            <person name="Jeffery I.B."/>
            <person name="Cooney J.C."/>
            <person name="Kagawa T.F."/>
            <person name="Liu W."/>
            <person name="Song Y."/>
            <person name="Salvetti E."/>
            <person name="Wrobel A."/>
            <person name="Rasinkangas P."/>
            <person name="Parkhill J."/>
            <person name="Rea M.C."/>
            <person name="O'Sullivan O."/>
            <person name="Ritari J."/>
            <person name="Douillard F.P."/>
            <person name="Paul Ross R."/>
            <person name="Yang R."/>
            <person name="Briner A.E."/>
            <person name="Felis G.E."/>
            <person name="de Vos W.M."/>
            <person name="Barrangou R."/>
            <person name="Klaenhammer T.R."/>
            <person name="Caufield P.W."/>
            <person name="Cui Y."/>
            <person name="Zhang H."/>
            <person name="O'Toole P.W."/>
        </authorList>
    </citation>
    <scope>NUCLEOTIDE SEQUENCE [LARGE SCALE GENOMIC DNA]</scope>
    <source>
        <strain evidence="5 6">DSM 16982</strain>
    </source>
</reference>
<dbReference type="STRING" id="1423774.FD31_GL001763"/>
<dbReference type="GO" id="GO:0003677">
    <property type="term" value="F:DNA binding"/>
    <property type="evidence" value="ECO:0007669"/>
    <property type="project" value="InterPro"/>
</dbReference>